<evidence type="ECO:0000256" key="2">
    <source>
        <dbReference type="ARBA" id="ARBA00022801"/>
    </source>
</evidence>
<feature type="domain" description="Glycoside hydrolase family 3 N-terminal" evidence="4">
    <location>
        <begin position="26"/>
        <end position="317"/>
    </location>
</feature>
<comment type="similarity">
    <text evidence="1">Belongs to the glycosyl hydrolase 3 family.</text>
</comment>
<name>A0A2U1T2L5_9MICO</name>
<evidence type="ECO:0000256" key="3">
    <source>
        <dbReference type="ARBA" id="ARBA00023295"/>
    </source>
</evidence>
<proteinExistence type="inferred from homology"/>
<dbReference type="InterPro" id="IPR019800">
    <property type="entry name" value="Glyco_hydro_3_AS"/>
</dbReference>
<reference evidence="6" key="1">
    <citation type="submission" date="2018-04" db="EMBL/GenBank/DDBJ databases">
        <authorList>
            <person name="Liu S."/>
            <person name="Wang Z."/>
            <person name="Li J."/>
        </authorList>
    </citation>
    <scope>NUCLEOTIDE SEQUENCE [LARGE SCALE GENOMIC DNA]</scope>
    <source>
        <strain evidence="6">S1194</strain>
    </source>
</reference>
<dbReference type="InterPro" id="IPR017853">
    <property type="entry name" value="GH"/>
</dbReference>
<dbReference type="NCBIfam" id="NF003740">
    <property type="entry name" value="PRK05337.1"/>
    <property type="match status" value="1"/>
</dbReference>
<dbReference type="Proteomes" id="UP000244978">
    <property type="component" value="Unassembled WGS sequence"/>
</dbReference>
<keyword evidence="2" id="KW-0378">Hydrolase</keyword>
<dbReference type="Pfam" id="PF00933">
    <property type="entry name" value="Glyco_hydro_3"/>
    <property type="match status" value="1"/>
</dbReference>
<evidence type="ECO:0000313" key="6">
    <source>
        <dbReference type="Proteomes" id="UP000244978"/>
    </source>
</evidence>
<dbReference type="GO" id="GO:0004553">
    <property type="term" value="F:hydrolase activity, hydrolyzing O-glycosyl compounds"/>
    <property type="evidence" value="ECO:0007669"/>
    <property type="project" value="InterPro"/>
</dbReference>
<evidence type="ECO:0000256" key="1">
    <source>
        <dbReference type="ARBA" id="ARBA00005336"/>
    </source>
</evidence>
<dbReference type="InterPro" id="IPR001764">
    <property type="entry name" value="Glyco_hydro_3_N"/>
</dbReference>
<dbReference type="PANTHER" id="PTHR30480">
    <property type="entry name" value="BETA-HEXOSAMINIDASE-RELATED"/>
    <property type="match status" value="1"/>
</dbReference>
<dbReference type="AlphaFoldDB" id="A0A2U1T2L5"/>
<dbReference type="RefSeq" id="WP_108997906.1">
    <property type="nucleotide sequence ID" value="NZ_QEEX01000001.1"/>
</dbReference>
<organism evidence="5 6">
    <name type="scientific">Homoserinimonas hongtaonis</name>
    <dbReference type="NCBI Taxonomy" id="2079791"/>
    <lineage>
        <taxon>Bacteria</taxon>
        <taxon>Bacillati</taxon>
        <taxon>Actinomycetota</taxon>
        <taxon>Actinomycetes</taxon>
        <taxon>Micrococcales</taxon>
        <taxon>Microbacteriaceae</taxon>
        <taxon>Homoserinimonas</taxon>
    </lineage>
</organism>
<dbReference type="GO" id="GO:0005975">
    <property type="term" value="P:carbohydrate metabolic process"/>
    <property type="evidence" value="ECO:0007669"/>
    <property type="project" value="InterPro"/>
</dbReference>
<dbReference type="GO" id="GO:0009254">
    <property type="term" value="P:peptidoglycan turnover"/>
    <property type="evidence" value="ECO:0007669"/>
    <property type="project" value="TreeGrafter"/>
</dbReference>
<keyword evidence="3" id="KW-0326">Glycosidase</keyword>
<protein>
    <submittedName>
        <fullName evidence="5">Beta-N-acetylhexosaminidase</fullName>
    </submittedName>
</protein>
<dbReference type="InterPro" id="IPR036962">
    <property type="entry name" value="Glyco_hydro_3_N_sf"/>
</dbReference>
<comment type="caution">
    <text evidence="5">The sequence shown here is derived from an EMBL/GenBank/DDBJ whole genome shotgun (WGS) entry which is preliminary data.</text>
</comment>
<evidence type="ECO:0000313" key="5">
    <source>
        <dbReference type="EMBL" id="PWB98131.1"/>
    </source>
</evidence>
<keyword evidence="6" id="KW-1185">Reference proteome</keyword>
<dbReference type="Gene3D" id="3.20.20.300">
    <property type="entry name" value="Glycoside hydrolase, family 3, N-terminal domain"/>
    <property type="match status" value="1"/>
</dbReference>
<dbReference type="SUPFAM" id="SSF51445">
    <property type="entry name" value="(Trans)glycosidases"/>
    <property type="match status" value="1"/>
</dbReference>
<dbReference type="EMBL" id="QEEX01000001">
    <property type="protein sequence ID" value="PWB98131.1"/>
    <property type="molecule type" value="Genomic_DNA"/>
</dbReference>
<sequence>MSAGGVIMLGFAGTELPEWVAARLRGGVGGVCLFGDNIESPAQVRALTADIRQANPHAVIAIDEEGGDVTRLYYATGSPYPGNAILGRIDDEAYTASVAESVGHELRSVGVNLTFAPDIDINSNPDNPVIGVRSFGSTPELVARHAAAWVRGLQSTGVAASVKHFPGHGDTAQDSHLALPVVDRSGAELAARELVPFAAAVAAGTATIMTSHILLPQLDADAPATLSPRILQGLLRDEFGFDGLIVSDALDMKGASEQIGIPEAAVRAIIAGCDLLCIGPANTDEQIGGIEAAIDAAVTAGRISPSRLRDAADRVLALARSYPAEAQTGPHDEPQCDLDRTIAAFDVRTATRPGPTATIVALETPTNIAVGAAPWGPPAHVRVSEGDRLPDVAGQLVVIGRDNHRHGWVRDLIDEARATSSDVVVVDMGWPSDDRAYADVATFGASRHVGDALAKWWAQE</sequence>
<accession>A0A2U1T2L5</accession>
<dbReference type="InterPro" id="IPR050226">
    <property type="entry name" value="NagZ_Beta-hexosaminidase"/>
</dbReference>
<evidence type="ECO:0000259" key="4">
    <source>
        <dbReference type="Pfam" id="PF00933"/>
    </source>
</evidence>
<gene>
    <name evidence="5" type="ORF">DF220_10065</name>
</gene>
<dbReference type="PANTHER" id="PTHR30480:SF16">
    <property type="entry name" value="GLYCOSIDE HYDROLASE FAMILY 3 DOMAIN PROTEIN"/>
    <property type="match status" value="1"/>
</dbReference>
<dbReference type="PROSITE" id="PS00775">
    <property type="entry name" value="GLYCOSYL_HYDROL_F3"/>
    <property type="match status" value="1"/>
</dbReference>